<protein>
    <submittedName>
        <fullName evidence="1">Uncharacterized protein</fullName>
    </submittedName>
</protein>
<keyword evidence="2" id="KW-1185">Reference proteome</keyword>
<comment type="caution">
    <text evidence="1">The sequence shown here is derived from an EMBL/GenBank/DDBJ whole genome shotgun (WGS) entry which is preliminary data.</text>
</comment>
<sequence>MPRAIRVPAATVATFVYFTWESFLERVFAGPRISYVHECGLIACNSAVAIRNEDRDPGDTNKAELPGVSLRRRNRMLGPSFVG</sequence>
<reference evidence="1 2" key="1">
    <citation type="submission" date="2019-06" db="EMBL/GenBank/DDBJ databases">
        <title>Whole genome shotgun sequence of Streptomyces cacaoi subsp. cacaoi NBRC 12748.</title>
        <authorList>
            <person name="Hosoyama A."/>
            <person name="Uohara A."/>
            <person name="Ohji S."/>
            <person name="Ichikawa N."/>
        </authorList>
    </citation>
    <scope>NUCLEOTIDE SEQUENCE [LARGE SCALE GENOMIC DNA]</scope>
    <source>
        <strain evidence="1 2">NBRC 12748</strain>
    </source>
</reference>
<dbReference type="Proteomes" id="UP000319210">
    <property type="component" value="Unassembled WGS sequence"/>
</dbReference>
<gene>
    <name evidence="1" type="ORF">SCA03_30660</name>
</gene>
<dbReference type="EMBL" id="BJMM01000013">
    <property type="protein sequence ID" value="GEB50515.1"/>
    <property type="molecule type" value="Genomic_DNA"/>
</dbReference>
<proteinExistence type="predicted"/>
<organism evidence="1 2">
    <name type="scientific">Streptomyces cacaoi</name>
    <dbReference type="NCBI Taxonomy" id="1898"/>
    <lineage>
        <taxon>Bacteria</taxon>
        <taxon>Bacillati</taxon>
        <taxon>Actinomycetota</taxon>
        <taxon>Actinomycetes</taxon>
        <taxon>Kitasatosporales</taxon>
        <taxon>Streptomycetaceae</taxon>
        <taxon>Streptomyces</taxon>
    </lineage>
</organism>
<evidence type="ECO:0000313" key="2">
    <source>
        <dbReference type="Proteomes" id="UP000319210"/>
    </source>
</evidence>
<accession>A0A4Y3QYL7</accession>
<dbReference type="AlphaFoldDB" id="A0A4Y3QYL7"/>
<name>A0A4Y3QYL7_STRCI</name>
<evidence type="ECO:0000313" key="1">
    <source>
        <dbReference type="EMBL" id="GEB50515.1"/>
    </source>
</evidence>